<dbReference type="Gene3D" id="2.70.98.10">
    <property type="match status" value="1"/>
</dbReference>
<dbReference type="Gene3D" id="1.20.1050.60">
    <property type="entry name" value="alpha-1,2-mannosidase"/>
    <property type="match status" value="1"/>
</dbReference>
<feature type="domain" description="Glycosyl hydrolase family 92 N-terminal" evidence="2">
    <location>
        <begin position="133"/>
        <end position="388"/>
    </location>
</feature>
<dbReference type="Gene3D" id="1.20.1610.10">
    <property type="entry name" value="alpha-1,2-mannosidases domains"/>
    <property type="match status" value="1"/>
</dbReference>
<dbReference type="InterPro" id="IPR005887">
    <property type="entry name" value="GH92_a_mannosidase_put"/>
</dbReference>
<dbReference type="GO" id="GO:0000224">
    <property type="term" value="F:peptide-N4-(N-acetyl-beta-glucosaminyl)asparagine amidase activity"/>
    <property type="evidence" value="ECO:0007669"/>
    <property type="project" value="TreeGrafter"/>
</dbReference>
<dbReference type="Pfam" id="PF17678">
    <property type="entry name" value="Glyco_hydro_92N"/>
    <property type="match status" value="1"/>
</dbReference>
<organism evidence="3 4">
    <name type="scientific">Scleroderma citrinum Foug A</name>
    <dbReference type="NCBI Taxonomy" id="1036808"/>
    <lineage>
        <taxon>Eukaryota</taxon>
        <taxon>Fungi</taxon>
        <taxon>Dikarya</taxon>
        <taxon>Basidiomycota</taxon>
        <taxon>Agaricomycotina</taxon>
        <taxon>Agaricomycetes</taxon>
        <taxon>Agaricomycetidae</taxon>
        <taxon>Boletales</taxon>
        <taxon>Sclerodermatineae</taxon>
        <taxon>Sclerodermataceae</taxon>
        <taxon>Scleroderma</taxon>
    </lineage>
</organism>
<dbReference type="InParanoid" id="A0A0C3AYJ8"/>
<dbReference type="Proteomes" id="UP000053989">
    <property type="component" value="Unassembled WGS sequence"/>
</dbReference>
<evidence type="ECO:0000259" key="2">
    <source>
        <dbReference type="Pfam" id="PF17678"/>
    </source>
</evidence>
<dbReference type="OrthoDB" id="449263at2759"/>
<proteinExistence type="predicted"/>
<reference evidence="3 4" key="1">
    <citation type="submission" date="2014-04" db="EMBL/GenBank/DDBJ databases">
        <authorList>
            <consortium name="DOE Joint Genome Institute"/>
            <person name="Kuo A."/>
            <person name="Kohler A."/>
            <person name="Nagy L.G."/>
            <person name="Floudas D."/>
            <person name="Copeland A."/>
            <person name="Barry K.W."/>
            <person name="Cichocki N."/>
            <person name="Veneault-Fourrey C."/>
            <person name="LaButti K."/>
            <person name="Lindquist E.A."/>
            <person name="Lipzen A."/>
            <person name="Lundell T."/>
            <person name="Morin E."/>
            <person name="Murat C."/>
            <person name="Sun H."/>
            <person name="Tunlid A."/>
            <person name="Henrissat B."/>
            <person name="Grigoriev I.V."/>
            <person name="Hibbett D.S."/>
            <person name="Martin F."/>
            <person name="Nordberg H.P."/>
            <person name="Cantor M.N."/>
            <person name="Hua S.X."/>
        </authorList>
    </citation>
    <scope>NUCLEOTIDE SEQUENCE [LARGE SCALE GENOMIC DNA]</scope>
    <source>
        <strain evidence="3 4">Foug A</strain>
    </source>
</reference>
<dbReference type="InterPro" id="IPR012939">
    <property type="entry name" value="Glyco_hydro_92"/>
</dbReference>
<dbReference type="GO" id="GO:0006516">
    <property type="term" value="P:glycoprotein catabolic process"/>
    <property type="evidence" value="ECO:0007669"/>
    <property type="project" value="TreeGrafter"/>
</dbReference>
<accession>A0A0C3AYJ8</accession>
<feature type="domain" description="Glycosyl hydrolase family 92" evidence="1">
    <location>
        <begin position="394"/>
        <end position="884"/>
    </location>
</feature>
<dbReference type="AlphaFoldDB" id="A0A0C3AYJ8"/>
<dbReference type="InterPro" id="IPR050883">
    <property type="entry name" value="PNGase"/>
</dbReference>
<dbReference type="Gene3D" id="3.30.2080.10">
    <property type="entry name" value="GH92 mannosidase domain"/>
    <property type="match status" value="1"/>
</dbReference>
<dbReference type="PANTHER" id="PTHR12143">
    <property type="entry name" value="PEPTIDE N-GLYCANASE PNGASE -RELATED"/>
    <property type="match status" value="1"/>
</dbReference>
<gene>
    <name evidence="3" type="ORF">SCLCIDRAFT_501740</name>
</gene>
<dbReference type="STRING" id="1036808.A0A0C3AYJ8"/>
<name>A0A0C3AYJ8_9AGAM</name>
<sequence length="934" mass="102632">MLRSSTLASLSMAQNTTSVVLNGRHPTLKYDLVFPLLFLTRTVLQWGRVKCEEPLVVTGSSLEGSPGGPVLHATKTFSPTVHIKVTACIRWPTLLALIGSSRSQPSPHVQERISNAINAARASNSGNIDYTAFVNPFIGTDAVFYGDVCPGASVPFGMVKITTDFTGYAPAGYISDSTQKARGLSPLHDSGTGSSLGSYGNFEVMPLLCPGGFDTCTTRLTDRERYRKNDTDDAYPGYFSLTLDNEIKMEATSTRRAGLERFTFPSGSKPYFVIDLANDLPGSFGGGEMDIDPDKGRIRIGGHWSPSFGPGAPFYQAFACYDLLNNGKQKLSEYGVWTAGNYGMDAKGLGMMHLNLSQNLIGGEPYQSGALISYDDNPEEIVLRVGVSFVSADQACANAEEEIGSKSFEEIVNSSRGLWNEKLRKVEVDLSGTPADIIEMLYTSLYRASLTPNNATLEGQGVFANTRSFYFDSLYCSWDTFRTFYPLMTLHSPVEFSQIVDTYIDGWRKLGFMPECRSNNLPGWTQGGSSGDNIVAQFAVNYHNEARALGIDLEELYSAMITDGDVNPPEWNTMGRQVDVYKKYGYIPFAVLDVSSTGRQTREASRTVEYSFEDFAIRQVALLLGKADDVERYTNRSYSYRNVWDPTVSSDGFQGFLQKRYSNGTFVETDPTICSPVNGNYSCSLQEDNTSGFYESSSWEYSWYAPHDTAHLIELMGGTGTFVQRLDHFFEAGYYQAGNEPSFQAPIGYHYANQPARSVDRVRDVVLNNFSANITGLPGNDDQAAMATWLAFHLLGLYPVPSTTHYLIVSPFVPKYTIHNDYLGKSTTVTVKNYDPKSISYPIPAGVAAYVKSVTINGEPAVSRCYIDFYDTFRAGGEIVIELTADKNEADGCGGPVPDSLSAGGFARPRGTTVTVFIPPSSLPIVRKMNWMHG</sequence>
<dbReference type="Pfam" id="PF07971">
    <property type="entry name" value="Glyco_hydro_92"/>
    <property type="match status" value="1"/>
</dbReference>
<dbReference type="InterPro" id="IPR041371">
    <property type="entry name" value="GH92_N"/>
</dbReference>
<protein>
    <submittedName>
        <fullName evidence="3">Glycoside hydrolase family 92 protein</fullName>
    </submittedName>
</protein>
<dbReference type="InterPro" id="IPR008928">
    <property type="entry name" value="6-hairpin_glycosidase_sf"/>
</dbReference>
<keyword evidence="3" id="KW-0378">Hydrolase</keyword>
<dbReference type="PANTHER" id="PTHR12143:SF25">
    <property type="entry name" value="FAMILY PROTEIN, PUTATIVE (AFU_ORTHOLOGUE AFUA_1G10790)-RELATED"/>
    <property type="match status" value="1"/>
</dbReference>
<reference evidence="4" key="2">
    <citation type="submission" date="2015-01" db="EMBL/GenBank/DDBJ databases">
        <title>Evolutionary Origins and Diversification of the Mycorrhizal Mutualists.</title>
        <authorList>
            <consortium name="DOE Joint Genome Institute"/>
            <consortium name="Mycorrhizal Genomics Consortium"/>
            <person name="Kohler A."/>
            <person name="Kuo A."/>
            <person name="Nagy L.G."/>
            <person name="Floudas D."/>
            <person name="Copeland A."/>
            <person name="Barry K.W."/>
            <person name="Cichocki N."/>
            <person name="Veneault-Fourrey C."/>
            <person name="LaButti K."/>
            <person name="Lindquist E.A."/>
            <person name="Lipzen A."/>
            <person name="Lundell T."/>
            <person name="Morin E."/>
            <person name="Murat C."/>
            <person name="Riley R."/>
            <person name="Ohm R."/>
            <person name="Sun H."/>
            <person name="Tunlid A."/>
            <person name="Henrissat B."/>
            <person name="Grigoriev I.V."/>
            <person name="Hibbett D.S."/>
            <person name="Martin F."/>
        </authorList>
    </citation>
    <scope>NUCLEOTIDE SEQUENCE [LARGE SCALE GENOMIC DNA]</scope>
    <source>
        <strain evidence="4">Foug A</strain>
    </source>
</reference>
<dbReference type="GO" id="GO:0005634">
    <property type="term" value="C:nucleus"/>
    <property type="evidence" value="ECO:0007669"/>
    <property type="project" value="TreeGrafter"/>
</dbReference>
<dbReference type="EMBL" id="KN822005">
    <property type="protein sequence ID" value="KIM70062.1"/>
    <property type="molecule type" value="Genomic_DNA"/>
</dbReference>
<dbReference type="InterPro" id="IPR014718">
    <property type="entry name" value="GH-type_carb-bd"/>
</dbReference>
<dbReference type="NCBIfam" id="TIGR01180">
    <property type="entry name" value="aman2_put"/>
    <property type="match status" value="1"/>
</dbReference>
<dbReference type="SUPFAM" id="SSF48208">
    <property type="entry name" value="Six-hairpin glycosidases"/>
    <property type="match status" value="1"/>
</dbReference>
<dbReference type="GO" id="GO:0005975">
    <property type="term" value="P:carbohydrate metabolic process"/>
    <property type="evidence" value="ECO:0007669"/>
    <property type="project" value="InterPro"/>
</dbReference>
<keyword evidence="4" id="KW-1185">Reference proteome</keyword>
<evidence type="ECO:0000313" key="4">
    <source>
        <dbReference type="Proteomes" id="UP000053989"/>
    </source>
</evidence>
<dbReference type="GO" id="GO:0005829">
    <property type="term" value="C:cytosol"/>
    <property type="evidence" value="ECO:0007669"/>
    <property type="project" value="TreeGrafter"/>
</dbReference>
<dbReference type="GO" id="GO:0030246">
    <property type="term" value="F:carbohydrate binding"/>
    <property type="evidence" value="ECO:0007669"/>
    <property type="project" value="InterPro"/>
</dbReference>
<evidence type="ECO:0000259" key="1">
    <source>
        <dbReference type="Pfam" id="PF07971"/>
    </source>
</evidence>
<evidence type="ECO:0000313" key="3">
    <source>
        <dbReference type="EMBL" id="KIM70062.1"/>
    </source>
</evidence>
<dbReference type="HOGENOM" id="CLU_003690_4_1_1"/>